<organism evidence="2 3">
    <name type="scientific">Armillaria luteobubalina</name>
    <dbReference type="NCBI Taxonomy" id="153913"/>
    <lineage>
        <taxon>Eukaryota</taxon>
        <taxon>Fungi</taxon>
        <taxon>Dikarya</taxon>
        <taxon>Basidiomycota</taxon>
        <taxon>Agaricomycotina</taxon>
        <taxon>Agaricomycetes</taxon>
        <taxon>Agaricomycetidae</taxon>
        <taxon>Agaricales</taxon>
        <taxon>Marasmiineae</taxon>
        <taxon>Physalacriaceae</taxon>
        <taxon>Armillaria</taxon>
    </lineage>
</organism>
<evidence type="ECO:0008006" key="4">
    <source>
        <dbReference type="Google" id="ProtNLM"/>
    </source>
</evidence>
<evidence type="ECO:0000313" key="2">
    <source>
        <dbReference type="EMBL" id="KAK0486629.1"/>
    </source>
</evidence>
<accession>A0AA39UKH3</accession>
<feature type="compositionally biased region" description="Basic and acidic residues" evidence="1">
    <location>
        <begin position="276"/>
        <end position="305"/>
    </location>
</feature>
<protein>
    <recommendedName>
        <fullName evidence="4">Zn(2)-C6 fungal-type domain-containing protein</fullName>
    </recommendedName>
</protein>
<proteinExistence type="predicted"/>
<feature type="region of interest" description="Disordered" evidence="1">
    <location>
        <begin position="151"/>
        <end position="310"/>
    </location>
</feature>
<evidence type="ECO:0000313" key="3">
    <source>
        <dbReference type="Proteomes" id="UP001175228"/>
    </source>
</evidence>
<sequence>MDLEFAVMEHLVTIDQDDVVDSKSDFNVLGLRARDFGLRVRPIPSDRQSTSLRVMMSMSLPHKSATPVQQQRAQAPLRATTPSLPSFQEAKTPIPLLKSTSAMKSKPSAIGNSGWGLPVRSLATFANVSPPSPATNSLLFCQDLSTPLHARSSPTFKIGQPPRSKPSPSRLPALNGAFPAEEEKPDQDDFFSDSLVKDAVTGTDDEGSSPPPTDPTNKARRLQARKVSFIFDDPSGNALDPHPTIILPRPQIRAPQEPLLRRSTRHKSPLSDDASQEPKDKKDEKSAKERLGVGSKKDDKDKAKELGLSNALNKPTTKKLKLNGVKVDAVAVVRATPAVRRRGPGLSKPSPATKAISGGGFGEPRIGVLVVDEYYGKFVEVDGRLWNKDVASFVGEKYSQPCDRRKSHKTQCRKHTGICVRCHYSKQPCTVGGKKVLNPIHHYRPKGSKGINNFEDTLNAMMEGNAAIASIAQQSLAGLDITAHFEAIRVHISRLRECLNSAEEVDEGGKDSEDDSVDNGAEGVAGPSMK</sequence>
<dbReference type="EMBL" id="JAUEPU010000047">
    <property type="protein sequence ID" value="KAK0486629.1"/>
    <property type="molecule type" value="Genomic_DNA"/>
</dbReference>
<keyword evidence="3" id="KW-1185">Reference proteome</keyword>
<gene>
    <name evidence="2" type="ORF">EDD18DRAFT_1360633</name>
</gene>
<name>A0AA39UKH3_9AGAR</name>
<comment type="caution">
    <text evidence="2">The sequence shown here is derived from an EMBL/GenBank/DDBJ whole genome shotgun (WGS) entry which is preliminary data.</text>
</comment>
<evidence type="ECO:0000256" key="1">
    <source>
        <dbReference type="SAM" id="MobiDB-lite"/>
    </source>
</evidence>
<dbReference type="Proteomes" id="UP001175228">
    <property type="component" value="Unassembled WGS sequence"/>
</dbReference>
<feature type="region of interest" description="Disordered" evidence="1">
    <location>
        <begin position="503"/>
        <end position="530"/>
    </location>
</feature>
<dbReference type="AlphaFoldDB" id="A0AA39UKH3"/>
<reference evidence="2" key="1">
    <citation type="submission" date="2023-06" db="EMBL/GenBank/DDBJ databases">
        <authorList>
            <consortium name="Lawrence Berkeley National Laboratory"/>
            <person name="Ahrendt S."/>
            <person name="Sahu N."/>
            <person name="Indic B."/>
            <person name="Wong-Bajracharya J."/>
            <person name="Merenyi Z."/>
            <person name="Ke H.-M."/>
            <person name="Monk M."/>
            <person name="Kocsube S."/>
            <person name="Drula E."/>
            <person name="Lipzen A."/>
            <person name="Balint B."/>
            <person name="Henrissat B."/>
            <person name="Andreopoulos B."/>
            <person name="Martin F.M."/>
            <person name="Harder C.B."/>
            <person name="Rigling D."/>
            <person name="Ford K.L."/>
            <person name="Foster G.D."/>
            <person name="Pangilinan J."/>
            <person name="Papanicolaou A."/>
            <person name="Barry K."/>
            <person name="LaButti K."/>
            <person name="Viragh M."/>
            <person name="Koriabine M."/>
            <person name="Yan M."/>
            <person name="Riley R."/>
            <person name="Champramary S."/>
            <person name="Plett K.L."/>
            <person name="Tsai I.J."/>
            <person name="Slot J."/>
            <person name="Sipos G."/>
            <person name="Plett J."/>
            <person name="Nagy L.G."/>
            <person name="Grigoriev I.V."/>
        </authorList>
    </citation>
    <scope>NUCLEOTIDE SEQUENCE</scope>
    <source>
        <strain evidence="2">HWK02</strain>
    </source>
</reference>